<protein>
    <submittedName>
        <fullName evidence="9">GRIP and coiled-coil domain-containing protein 2</fullName>
    </submittedName>
</protein>
<evidence type="ECO:0000256" key="2">
    <source>
        <dbReference type="ARBA" id="ARBA00004496"/>
    </source>
</evidence>
<evidence type="ECO:0000256" key="7">
    <source>
        <dbReference type="SAM" id="MobiDB-lite"/>
    </source>
</evidence>
<dbReference type="Pfam" id="PF01465">
    <property type="entry name" value="GRIP"/>
    <property type="match status" value="1"/>
</dbReference>
<dbReference type="PANTHER" id="PTHR23157:SF25">
    <property type="entry name" value="GRIP AND COILED-COIL DOMAIN-CONTAINING PROTEIN 1"/>
    <property type="match status" value="1"/>
</dbReference>
<dbReference type="Gene3D" id="1.10.287.1490">
    <property type="match status" value="1"/>
</dbReference>
<dbReference type="InterPro" id="IPR000237">
    <property type="entry name" value="GRIP_dom"/>
</dbReference>
<keyword evidence="3" id="KW-0963">Cytoplasm</keyword>
<dbReference type="Gene3D" id="1.10.220.60">
    <property type="entry name" value="GRIP domain"/>
    <property type="match status" value="1"/>
</dbReference>
<feature type="region of interest" description="Disordered" evidence="7">
    <location>
        <begin position="651"/>
        <end position="674"/>
    </location>
</feature>
<name>A0ABQ8J2V8_DERPT</name>
<organism evidence="9 10">
    <name type="scientific">Dermatophagoides pteronyssinus</name>
    <name type="common">European house dust mite</name>
    <dbReference type="NCBI Taxonomy" id="6956"/>
    <lineage>
        <taxon>Eukaryota</taxon>
        <taxon>Metazoa</taxon>
        <taxon>Ecdysozoa</taxon>
        <taxon>Arthropoda</taxon>
        <taxon>Chelicerata</taxon>
        <taxon>Arachnida</taxon>
        <taxon>Acari</taxon>
        <taxon>Acariformes</taxon>
        <taxon>Sarcoptiformes</taxon>
        <taxon>Astigmata</taxon>
        <taxon>Psoroptidia</taxon>
        <taxon>Analgoidea</taxon>
        <taxon>Pyroglyphidae</taxon>
        <taxon>Dermatophagoidinae</taxon>
        <taxon>Dermatophagoides</taxon>
    </lineage>
</organism>
<dbReference type="Proteomes" id="UP000887458">
    <property type="component" value="Unassembled WGS sequence"/>
</dbReference>
<feature type="compositionally biased region" description="Basic and acidic residues" evidence="7">
    <location>
        <begin position="1"/>
        <end position="15"/>
    </location>
</feature>
<evidence type="ECO:0000256" key="4">
    <source>
        <dbReference type="ARBA" id="ARBA00023054"/>
    </source>
</evidence>
<dbReference type="SMART" id="SM00755">
    <property type="entry name" value="Grip"/>
    <property type="match status" value="1"/>
</dbReference>
<dbReference type="EMBL" id="NJHN03000086">
    <property type="protein sequence ID" value="KAH9416853.1"/>
    <property type="molecule type" value="Genomic_DNA"/>
</dbReference>
<evidence type="ECO:0000256" key="5">
    <source>
        <dbReference type="ARBA" id="ARBA00023136"/>
    </source>
</evidence>
<feature type="compositionally biased region" description="Low complexity" evidence="7">
    <location>
        <begin position="481"/>
        <end position="499"/>
    </location>
</feature>
<accession>A0ABQ8J2V8</accession>
<evidence type="ECO:0000256" key="1">
    <source>
        <dbReference type="ARBA" id="ARBA00004184"/>
    </source>
</evidence>
<evidence type="ECO:0000313" key="10">
    <source>
        <dbReference type="Proteomes" id="UP000887458"/>
    </source>
</evidence>
<proteinExistence type="predicted"/>
<dbReference type="PROSITE" id="PS50913">
    <property type="entry name" value="GRIP"/>
    <property type="match status" value="1"/>
</dbReference>
<dbReference type="InterPro" id="IPR051952">
    <property type="entry name" value="Golgi-autophagy_related"/>
</dbReference>
<feature type="coiled-coil region" evidence="6">
    <location>
        <begin position="555"/>
        <end position="589"/>
    </location>
</feature>
<comment type="caution">
    <text evidence="9">The sequence shown here is derived from an EMBL/GenBank/DDBJ whole genome shotgun (WGS) entry which is preliminary data.</text>
</comment>
<evidence type="ECO:0000256" key="3">
    <source>
        <dbReference type="ARBA" id="ARBA00022490"/>
    </source>
</evidence>
<reference evidence="9 10" key="1">
    <citation type="journal article" date="2018" name="J. Allergy Clin. Immunol.">
        <title>High-quality assembly of Dermatophagoides pteronyssinus genome and transcriptome reveals a wide range of novel allergens.</title>
        <authorList>
            <person name="Liu X.Y."/>
            <person name="Yang K.Y."/>
            <person name="Wang M.Q."/>
            <person name="Kwok J.S."/>
            <person name="Zeng X."/>
            <person name="Yang Z."/>
            <person name="Xiao X.J."/>
            <person name="Lau C.P."/>
            <person name="Li Y."/>
            <person name="Huang Z.M."/>
            <person name="Ba J.G."/>
            <person name="Yim A.K."/>
            <person name="Ouyang C.Y."/>
            <person name="Ngai S.M."/>
            <person name="Chan T.F."/>
            <person name="Leung E.L."/>
            <person name="Liu L."/>
            <person name="Liu Z.G."/>
            <person name="Tsui S.K."/>
        </authorList>
    </citation>
    <scope>NUCLEOTIDE SEQUENCE [LARGE SCALE GENOMIC DNA]</scope>
    <source>
        <strain evidence="9">Derp</strain>
    </source>
</reference>
<evidence type="ECO:0000313" key="9">
    <source>
        <dbReference type="EMBL" id="KAH9416853.1"/>
    </source>
</evidence>
<feature type="region of interest" description="Disordered" evidence="7">
    <location>
        <begin position="1"/>
        <end position="38"/>
    </location>
</feature>
<gene>
    <name evidence="9" type="primary">GCC2_1</name>
    <name evidence="9" type="ORF">DERP_011968</name>
</gene>
<reference evidence="9 10" key="2">
    <citation type="journal article" date="2022" name="Mol. Biol. Evol.">
        <title>Comparative Genomics Reveals Insights into the Divergent Evolution of Astigmatic Mites and Household Pest Adaptations.</title>
        <authorList>
            <person name="Xiong Q."/>
            <person name="Wan A.T."/>
            <person name="Liu X."/>
            <person name="Fung C.S."/>
            <person name="Xiao X."/>
            <person name="Malainual N."/>
            <person name="Hou J."/>
            <person name="Wang L."/>
            <person name="Wang M."/>
            <person name="Yang K.Y."/>
            <person name="Cui Y."/>
            <person name="Leung E.L."/>
            <person name="Nong W."/>
            <person name="Shin S.K."/>
            <person name="Au S.W."/>
            <person name="Jeong K.Y."/>
            <person name="Chew F.T."/>
            <person name="Hui J.H."/>
            <person name="Leung T.F."/>
            <person name="Tungtrongchitr A."/>
            <person name="Zhong N."/>
            <person name="Liu Z."/>
            <person name="Tsui S.K."/>
        </authorList>
    </citation>
    <scope>NUCLEOTIDE SEQUENCE [LARGE SCALE GENOMIC DNA]</scope>
    <source>
        <strain evidence="9">Derp</strain>
    </source>
</reference>
<feature type="domain" description="GRIP" evidence="8">
    <location>
        <begin position="592"/>
        <end position="642"/>
    </location>
</feature>
<sequence length="674" mass="79439">MDHHNSSSSDSDHPNDQQQNRQSPSGDDLNNDDQSSNEIDKLRKELTETKEKLMKFKNFVVTLRDERNQLKDKVNNDNIVIEKLKSQLKNQANTSQLFHNFQQLQIEYDKSQDEIEQLKKRLKHSDNDLLKCLNEMNELKLKNNEQKEEIQSLKHQQTQQESQIDLQKESIKEYESKLIVYETKLSEKDQQIQDFQGKVGEINDLQKELQIKNDMIEQLSQQLSEQAEQLKQNSNQIDEQNRMIEKYSKLEMENANITEKITENKHIIENNEKEMEKLRQNESELRETIERLEKSLNDLRLSGSEKINNLELENYELKNKLELSEMDLRNNREKFDEYKSKVAIALKENKSLNHGDYNRQLELLNLKLENLEQENQKLRNESEKSTDLVEKLKSEISAMTAKLSESNNQLKDVEKYRQNLQQLTSENERLNQLLKQLQISFARERLQISDTNREQMEKLRLEYENKIKDLEEELSNHQRINQTNQSSSPPSDDSNSIINSNTSFEEIKDENLSIRSNVSSSLERNFLEEILTESTTKSPSSTVNDNGQIVNGQNFENLTQLLAESENNINLLTEQNRLLKEEIRRLNRSFDRIDIANNLEYLKNVLLKFLTIKRSDEKERLINVLSTILKLTNEETAIFYEFLSENFNSSNNHNQNNNSSNKSLTSSWNLWQWS</sequence>
<keyword evidence="4 6" id="KW-0175">Coiled coil</keyword>
<comment type="subcellular location">
    <subcellularLocation>
        <location evidence="2">Cytoplasm</location>
    </subcellularLocation>
    <subcellularLocation>
        <location evidence="1">Endomembrane system</location>
        <topology evidence="1">Peripheral membrane protein</topology>
    </subcellularLocation>
</comment>
<evidence type="ECO:0000259" key="8">
    <source>
        <dbReference type="PROSITE" id="PS50913"/>
    </source>
</evidence>
<feature type="region of interest" description="Disordered" evidence="7">
    <location>
        <begin position="478"/>
        <end position="499"/>
    </location>
</feature>
<dbReference type="PANTHER" id="PTHR23157">
    <property type="entry name" value="GRIP AND COILED-COIL DOMAIN-CONTAINING PROTEIN 1"/>
    <property type="match status" value="1"/>
</dbReference>
<evidence type="ECO:0000256" key="6">
    <source>
        <dbReference type="SAM" id="Coils"/>
    </source>
</evidence>
<keyword evidence="5" id="KW-0472">Membrane</keyword>
<keyword evidence="10" id="KW-1185">Reference proteome</keyword>